<dbReference type="InterPro" id="IPR016164">
    <property type="entry name" value="FAD-linked_Oxase-like_C"/>
</dbReference>
<dbReference type="InterPro" id="IPR016169">
    <property type="entry name" value="FAD-bd_PCMH_sub2"/>
</dbReference>
<dbReference type="RefSeq" id="WP_109836743.1">
    <property type="nucleotide sequence ID" value="NZ_QGKM01000011.1"/>
</dbReference>
<organism evidence="4 5">
    <name type="scientific">Leucothrix pacifica</name>
    <dbReference type="NCBI Taxonomy" id="1247513"/>
    <lineage>
        <taxon>Bacteria</taxon>
        <taxon>Pseudomonadati</taxon>
        <taxon>Pseudomonadota</taxon>
        <taxon>Gammaproteobacteria</taxon>
        <taxon>Thiotrichales</taxon>
        <taxon>Thiotrichaceae</taxon>
        <taxon>Leucothrix</taxon>
    </lineage>
</organism>
<dbReference type="Pfam" id="PF01565">
    <property type="entry name" value="FAD_binding_4"/>
    <property type="match status" value="1"/>
</dbReference>
<dbReference type="SUPFAM" id="SSF55103">
    <property type="entry name" value="FAD-linked oxidases, C-terminal domain"/>
    <property type="match status" value="1"/>
</dbReference>
<dbReference type="EMBL" id="QGKM01000011">
    <property type="protein sequence ID" value="PWQ99411.1"/>
    <property type="molecule type" value="Genomic_DNA"/>
</dbReference>
<dbReference type="GO" id="GO:0003824">
    <property type="term" value="F:catalytic activity"/>
    <property type="evidence" value="ECO:0007669"/>
    <property type="project" value="InterPro"/>
</dbReference>
<keyword evidence="5" id="KW-1185">Reference proteome</keyword>
<gene>
    <name evidence="4" type="ORF">DKW60_05860</name>
</gene>
<comment type="caution">
    <text evidence="4">The sequence shown here is derived from an EMBL/GenBank/DDBJ whole genome shotgun (WGS) entry which is preliminary data.</text>
</comment>
<dbReference type="InterPro" id="IPR036318">
    <property type="entry name" value="FAD-bd_PCMH-like_sf"/>
</dbReference>
<dbReference type="GO" id="GO:0071949">
    <property type="term" value="F:FAD binding"/>
    <property type="evidence" value="ECO:0007669"/>
    <property type="project" value="InterPro"/>
</dbReference>
<dbReference type="NCBIfam" id="NF008439">
    <property type="entry name" value="PRK11282.1"/>
    <property type="match status" value="1"/>
</dbReference>
<dbReference type="AlphaFoldDB" id="A0A317CMG7"/>
<evidence type="ECO:0000256" key="1">
    <source>
        <dbReference type="ARBA" id="ARBA00022630"/>
    </source>
</evidence>
<dbReference type="SUPFAM" id="SSF56176">
    <property type="entry name" value="FAD-binding/transporter-associated domain-like"/>
    <property type="match status" value="1"/>
</dbReference>
<dbReference type="OrthoDB" id="9811557at2"/>
<keyword evidence="2" id="KW-0274">FAD</keyword>
<evidence type="ECO:0000313" key="4">
    <source>
        <dbReference type="EMBL" id="PWQ99411.1"/>
    </source>
</evidence>
<dbReference type="InterPro" id="IPR006094">
    <property type="entry name" value="Oxid_FAD_bind_N"/>
</dbReference>
<name>A0A317CMG7_9GAMM</name>
<dbReference type="InterPro" id="IPR016166">
    <property type="entry name" value="FAD-bd_PCMH"/>
</dbReference>
<evidence type="ECO:0000313" key="5">
    <source>
        <dbReference type="Proteomes" id="UP000245539"/>
    </source>
</evidence>
<dbReference type="PROSITE" id="PS51387">
    <property type="entry name" value="FAD_PCMH"/>
    <property type="match status" value="1"/>
</dbReference>
<protein>
    <submittedName>
        <fullName evidence="4">Glycolate oxidase subunit GlcE</fullName>
    </submittedName>
</protein>
<dbReference type="PANTHER" id="PTHR11748:SF103">
    <property type="entry name" value="GLYCOLATE OXIDASE SUBUNIT GLCE"/>
    <property type="match status" value="1"/>
</dbReference>
<evidence type="ECO:0000259" key="3">
    <source>
        <dbReference type="PROSITE" id="PS51387"/>
    </source>
</evidence>
<keyword evidence="1" id="KW-0285">Flavoprotein</keyword>
<reference evidence="4 5" key="1">
    <citation type="submission" date="2018-05" db="EMBL/GenBank/DDBJ databases">
        <title>Leucothrix arctica sp. nov., isolated from Arctic seawater.</title>
        <authorList>
            <person name="Choi A."/>
            <person name="Baek K."/>
        </authorList>
    </citation>
    <scope>NUCLEOTIDE SEQUENCE [LARGE SCALE GENOMIC DNA]</scope>
    <source>
        <strain evidence="4 5">JCM 18388</strain>
    </source>
</reference>
<sequence>MADISKQLVSEVLAASQSNTPLTIQGGGTKSFLGRDTEQRAKCQVLNVSEHSGIVNYQPVELVLTARAGTRLSEIEKTLDDNNQMLAFEPPHFGESDTLGGTLACNLSGPARPWGGSVRDHVLGIRLINGKAEHLRFGGQVMKNVAGYDVSRLQAGAMGTLGVVTEISLKVLPKHAHTVTLKQAMDAQAAIDLMNQRAGVAKPLNAACWMDGYLYIRLAGAESSVEATAKEWSGERVDDDDATEFWRCLRDQQSSFFGGDSPLWRFSVKPTSPDFALSFQAGTTEIPTMSGEPQGRQLIDWGGAQRWYKGHADWQEMQTIAAEAGGQVSIFRGVVRDAEVFHEQAPALQLIQKRLKHNFDPQGLFNPGRLYHWL</sequence>
<dbReference type="Gene3D" id="3.30.465.10">
    <property type="match status" value="1"/>
</dbReference>
<dbReference type="PANTHER" id="PTHR11748">
    <property type="entry name" value="D-LACTATE DEHYDROGENASE"/>
    <property type="match status" value="1"/>
</dbReference>
<feature type="domain" description="FAD-binding PCMH-type" evidence="3">
    <location>
        <begin position="1"/>
        <end position="174"/>
    </location>
</feature>
<accession>A0A317CMG7</accession>
<evidence type="ECO:0000256" key="2">
    <source>
        <dbReference type="ARBA" id="ARBA00022827"/>
    </source>
</evidence>
<dbReference type="Proteomes" id="UP000245539">
    <property type="component" value="Unassembled WGS sequence"/>
</dbReference>
<proteinExistence type="predicted"/>